<keyword evidence="2" id="KW-1185">Reference proteome</keyword>
<gene>
    <name evidence="1" type="ORF">ABIE13_004575</name>
</gene>
<sequence length="190" mass="20965">MASPLFFQTPKGFRVWLDANGATASELIVGFHKVATSTPCMTWSESVDEALCFGWIDGVRRRIDDLSYSIRFTPRKPGSIWSAVNIAKMARLEAEGRMTAAGAAAYAMRTEAKSAIYSHEQPSIAELLPGELADFQRSGAGWTFFEATPAGYRKRVLHWVTTAKKDQTRAGRLAQLMEACAQGARLPQFK</sequence>
<reference evidence="1 2" key="1">
    <citation type="submission" date="2024-06" db="EMBL/GenBank/DDBJ databases">
        <title>Sorghum-associated microbial communities from plants grown in Nebraska, USA.</title>
        <authorList>
            <person name="Schachtman D."/>
        </authorList>
    </citation>
    <scope>NUCLEOTIDE SEQUENCE [LARGE SCALE GENOMIC DNA]</scope>
    <source>
        <strain evidence="1 2">2709</strain>
    </source>
</reference>
<dbReference type="Pfam" id="PF13376">
    <property type="entry name" value="OmdA"/>
    <property type="match status" value="1"/>
</dbReference>
<evidence type="ECO:0000313" key="2">
    <source>
        <dbReference type="Proteomes" id="UP001549320"/>
    </source>
</evidence>
<proteinExistence type="predicted"/>
<dbReference type="RefSeq" id="WP_354447541.1">
    <property type="nucleotide sequence ID" value="NZ_JBEPSH010000009.1"/>
</dbReference>
<comment type="caution">
    <text evidence="1">The sequence shown here is derived from an EMBL/GenBank/DDBJ whole genome shotgun (WGS) entry which is preliminary data.</text>
</comment>
<organism evidence="1 2">
    <name type="scientific">Ottowia thiooxydans</name>
    <dbReference type="NCBI Taxonomy" id="219182"/>
    <lineage>
        <taxon>Bacteria</taxon>
        <taxon>Pseudomonadati</taxon>
        <taxon>Pseudomonadota</taxon>
        <taxon>Betaproteobacteria</taxon>
        <taxon>Burkholderiales</taxon>
        <taxon>Comamonadaceae</taxon>
        <taxon>Ottowia</taxon>
    </lineage>
</organism>
<name>A0ABV2QFX6_9BURK</name>
<accession>A0ABV2QFX6</accession>
<dbReference type="EMBL" id="JBEPSH010000009">
    <property type="protein sequence ID" value="MET4579447.1"/>
    <property type="molecule type" value="Genomic_DNA"/>
</dbReference>
<evidence type="ECO:0000313" key="1">
    <source>
        <dbReference type="EMBL" id="MET4579447.1"/>
    </source>
</evidence>
<protein>
    <submittedName>
        <fullName evidence="1">Uncharacterized protein YdeI (YjbR/CyaY-like superfamily)</fullName>
    </submittedName>
</protein>
<dbReference type="Proteomes" id="UP001549320">
    <property type="component" value="Unassembled WGS sequence"/>
</dbReference>